<evidence type="ECO:0000256" key="2">
    <source>
        <dbReference type="ARBA" id="ARBA00023125"/>
    </source>
</evidence>
<dbReference type="InterPro" id="IPR002104">
    <property type="entry name" value="Integrase_catalytic"/>
</dbReference>
<dbReference type="GO" id="GO:0003677">
    <property type="term" value="F:DNA binding"/>
    <property type="evidence" value="ECO:0007669"/>
    <property type="project" value="UniProtKB-KW"/>
</dbReference>
<dbReference type="Proteomes" id="UP000002714">
    <property type="component" value="Chromosome"/>
</dbReference>
<dbReference type="GO" id="GO:0015074">
    <property type="term" value="P:DNA integration"/>
    <property type="evidence" value="ECO:0007669"/>
    <property type="project" value="InterPro"/>
</dbReference>
<organism evidence="5 6">
    <name type="scientific">Sulfurimonas denitrificans (strain ATCC 33889 / DSM 1251)</name>
    <name type="common">Thiomicrospira denitrificans (strain ATCC 33889 / DSM 1251)</name>
    <dbReference type="NCBI Taxonomy" id="326298"/>
    <lineage>
        <taxon>Bacteria</taxon>
        <taxon>Pseudomonadati</taxon>
        <taxon>Campylobacterota</taxon>
        <taxon>Epsilonproteobacteria</taxon>
        <taxon>Campylobacterales</taxon>
        <taxon>Sulfurimonadaceae</taxon>
        <taxon>Sulfurimonas</taxon>
    </lineage>
</organism>
<evidence type="ECO:0000259" key="4">
    <source>
        <dbReference type="PROSITE" id="PS51898"/>
    </source>
</evidence>
<keyword evidence="3" id="KW-0233">DNA recombination</keyword>
<accession>Q30PT3</accession>
<dbReference type="PANTHER" id="PTHR30349:SF41">
    <property type="entry name" value="INTEGRASE_RECOMBINASE PROTEIN MJ0367-RELATED"/>
    <property type="match status" value="1"/>
</dbReference>
<evidence type="ECO:0000313" key="6">
    <source>
        <dbReference type="Proteomes" id="UP000002714"/>
    </source>
</evidence>
<dbReference type="AlphaFoldDB" id="Q30PT3"/>
<evidence type="ECO:0000256" key="3">
    <source>
        <dbReference type="ARBA" id="ARBA00023172"/>
    </source>
</evidence>
<dbReference type="CDD" id="cd00397">
    <property type="entry name" value="DNA_BRE_C"/>
    <property type="match status" value="1"/>
</dbReference>
<dbReference type="Gene3D" id="1.10.443.10">
    <property type="entry name" value="Intergrase catalytic core"/>
    <property type="match status" value="1"/>
</dbReference>
<feature type="domain" description="Tyr recombinase" evidence="4">
    <location>
        <begin position="10"/>
        <end position="199"/>
    </location>
</feature>
<dbReference type="GO" id="GO:0006310">
    <property type="term" value="P:DNA recombination"/>
    <property type="evidence" value="ECO:0007669"/>
    <property type="project" value="UniProtKB-KW"/>
</dbReference>
<dbReference type="PANTHER" id="PTHR30349">
    <property type="entry name" value="PHAGE INTEGRASE-RELATED"/>
    <property type="match status" value="1"/>
</dbReference>
<reference evidence="5 6" key="1">
    <citation type="journal article" date="2008" name="Appl. Environ. Microbiol.">
        <title>Genome of the epsilonproteobacterial chemolithoautotroph Sulfurimonas denitrificans.</title>
        <authorList>
            <person name="Sievert S.M."/>
            <person name="Scott K.M."/>
            <person name="Klotz M.G."/>
            <person name="Chain P.S.G."/>
            <person name="Hauser L.J."/>
            <person name="Hemp J."/>
            <person name="Huegler M."/>
            <person name="Land M."/>
            <person name="Lapidus A."/>
            <person name="Larimer F.W."/>
            <person name="Lucas S."/>
            <person name="Malfatti S.A."/>
            <person name="Meyer F."/>
            <person name="Paulsen I.T."/>
            <person name="Ren Q."/>
            <person name="Simon J."/>
            <person name="Bailey K."/>
            <person name="Diaz E."/>
            <person name="Fitzpatrick K.A."/>
            <person name="Glover B."/>
            <person name="Gwatney N."/>
            <person name="Korajkic A."/>
            <person name="Long A."/>
            <person name="Mobberley J.M."/>
            <person name="Pantry S.N."/>
            <person name="Pazder G."/>
            <person name="Peterson S."/>
            <person name="Quintanilla J.D."/>
            <person name="Sprinkle R."/>
            <person name="Stephens J."/>
            <person name="Thomas P."/>
            <person name="Vaughn R."/>
            <person name="Weber M.J."/>
            <person name="Wooten L.L."/>
        </authorList>
    </citation>
    <scope>NUCLEOTIDE SEQUENCE [LARGE SCALE GENOMIC DNA]</scope>
    <source>
        <strain evidence="6">ATCC 33889 / DSM 1251</strain>
    </source>
</reference>
<dbReference type="EMBL" id="CP000153">
    <property type="protein sequence ID" value="ABB44998.1"/>
    <property type="molecule type" value="Genomic_DNA"/>
</dbReference>
<comment type="similarity">
    <text evidence="1">Belongs to the 'phage' integrase family.</text>
</comment>
<dbReference type="SUPFAM" id="SSF56349">
    <property type="entry name" value="DNA breaking-rejoining enzymes"/>
    <property type="match status" value="1"/>
</dbReference>
<dbReference type="RefSeq" id="WP_011373339.1">
    <property type="nucleotide sequence ID" value="NC_007575.1"/>
</dbReference>
<keyword evidence="2" id="KW-0238">DNA-binding</keyword>
<dbReference type="InterPro" id="IPR050090">
    <property type="entry name" value="Tyrosine_recombinase_XerCD"/>
</dbReference>
<sequence length="200" mass="22719">MKKKKPTLKRIKESVTEQEYKKLMSAIRGDESLRPNTKDNLLRAFTILYFTGLRLNELQQMKLLHIKELLDTGETKLLLLKTKSERKLFAGDEFQKQLKKLLSITTDTDLQIKVISKGSSQNKREGIHPFTFIAQVNEVMKSILGDGYTSHSFRQGLITEMGAKGINTKIISKFIGHSDVKTTMGYIKPTDADVKGAMIR</sequence>
<dbReference type="InterPro" id="IPR013762">
    <property type="entry name" value="Integrase-like_cat_sf"/>
</dbReference>
<dbReference type="OrthoDB" id="9801717at2"/>
<gene>
    <name evidence="5" type="ordered locus">Suden_1723</name>
</gene>
<dbReference type="KEGG" id="tdn:Suden_1723"/>
<protein>
    <submittedName>
        <fullName evidence="5">Phage integrase</fullName>
    </submittedName>
</protein>
<dbReference type="eggNOG" id="COG0582">
    <property type="taxonomic scope" value="Bacteria"/>
</dbReference>
<dbReference type="Pfam" id="PF00589">
    <property type="entry name" value="Phage_integrase"/>
    <property type="match status" value="1"/>
</dbReference>
<dbReference type="PROSITE" id="PS51898">
    <property type="entry name" value="TYR_RECOMBINASE"/>
    <property type="match status" value="1"/>
</dbReference>
<keyword evidence="6" id="KW-1185">Reference proteome</keyword>
<proteinExistence type="inferred from homology"/>
<evidence type="ECO:0000256" key="1">
    <source>
        <dbReference type="ARBA" id="ARBA00008857"/>
    </source>
</evidence>
<dbReference type="InterPro" id="IPR011010">
    <property type="entry name" value="DNA_brk_join_enz"/>
</dbReference>
<dbReference type="STRING" id="326298.Suden_1723"/>
<dbReference type="HOGENOM" id="CLU_1365609_0_0_7"/>
<name>Q30PT3_SULDN</name>
<evidence type="ECO:0000313" key="5">
    <source>
        <dbReference type="EMBL" id="ABB44998.1"/>
    </source>
</evidence>